<sequence length="660" mass="69580">MTRRRIKRLGFAGLAALLALTAGGAGLAALGRFDPAPMPAANAWGTRILASDKSLLALSPAPGGVWRFETSADDVSPFLRQLLVTVEDRRFGTEPGVDPRAVLRAGLQWAAAGHVVSGGSTLTMQVAKLLDPRPRRLSAKLLETARAIDLWRRLPPDRIMGLWLSLAPFGGNLVGVEAASYAYFGKPPGALDAAEAALLVALPRRPEALRPDRHPLAAKRLRDRILALAGQRGLLTPAEVAAAQAEPVPLHRFPMPRAVPQLLASVRHPPVVLTSIDPVIQSAVDTAAQAALTGLPPKVALVVMVGDLKSRTLSALWLGDWNDTARAGRTDLTRALRSPGSTLKPFLYALAFSDGLAHPDTLLADAPDRFGSYDPEDFTGRFAGRVTAAEALRRSLNLPAVGLLARYGALRFSAALTAAGTPLVLPRNAAPSLPIILGGAGLSMRQLMALYAGLATDGRVQTLTLFDDKPIGHRLLSPAAAQTVADILTRPFPNETTARGIAWKTGTSWGDRDNWAFGFDRTHIIGVWVGRPDGTAMDSGAAADHALPILARLFSAVPAAPRVVTPETRMLSFAAAPSADPLRLLFPPPGAVIEGLGPLDLKAMGGERPLSFLIDNAPISSIGALRQTQWLPPGPGFYHVTVLDAAGAAVQAAIRVTAGN</sequence>
<keyword evidence="5" id="KW-0645">Protease</keyword>
<feature type="domain" description="Penicillin-binding protein transpeptidase" evidence="12">
    <location>
        <begin position="335"/>
        <end position="508"/>
    </location>
</feature>
<dbReference type="InterPro" id="IPR023346">
    <property type="entry name" value="Lysozyme-like_dom_sf"/>
</dbReference>
<evidence type="ECO:0000256" key="7">
    <source>
        <dbReference type="ARBA" id="ARBA00022679"/>
    </source>
</evidence>
<dbReference type="GO" id="GO:0008955">
    <property type="term" value="F:peptidoglycan glycosyltransferase activity"/>
    <property type="evidence" value="ECO:0007669"/>
    <property type="project" value="UniProtKB-EC"/>
</dbReference>
<dbReference type="InterPro" id="IPR011815">
    <property type="entry name" value="PBP_1c"/>
</dbReference>
<evidence type="ECO:0000259" key="13">
    <source>
        <dbReference type="Pfam" id="PF00912"/>
    </source>
</evidence>
<dbReference type="EC" id="2.4.99.28" evidence="10"/>
<evidence type="ECO:0000256" key="9">
    <source>
        <dbReference type="ARBA" id="ARBA00023268"/>
    </source>
</evidence>
<dbReference type="AlphaFoldDB" id="A0A963YUL8"/>
<dbReference type="Gene3D" id="3.40.710.10">
    <property type="entry name" value="DD-peptidase/beta-lactamase superfamily"/>
    <property type="match status" value="1"/>
</dbReference>
<dbReference type="Proteomes" id="UP000708298">
    <property type="component" value="Unassembled WGS sequence"/>
</dbReference>
<dbReference type="GO" id="GO:0006508">
    <property type="term" value="P:proteolysis"/>
    <property type="evidence" value="ECO:0007669"/>
    <property type="project" value="UniProtKB-KW"/>
</dbReference>
<evidence type="ECO:0000256" key="11">
    <source>
        <dbReference type="ARBA" id="ARBA00049902"/>
    </source>
</evidence>
<comment type="pathway">
    <text evidence="1">Cell wall biogenesis; peptidoglycan biosynthesis.</text>
</comment>
<evidence type="ECO:0000256" key="2">
    <source>
        <dbReference type="ARBA" id="ARBA00007090"/>
    </source>
</evidence>
<evidence type="ECO:0000256" key="6">
    <source>
        <dbReference type="ARBA" id="ARBA00022676"/>
    </source>
</evidence>
<keyword evidence="9" id="KW-0511">Multifunctional enzyme</keyword>
<evidence type="ECO:0000256" key="1">
    <source>
        <dbReference type="ARBA" id="ARBA00004752"/>
    </source>
</evidence>
<evidence type="ECO:0000256" key="8">
    <source>
        <dbReference type="ARBA" id="ARBA00022801"/>
    </source>
</evidence>
<dbReference type="PANTHER" id="PTHR32282:SF15">
    <property type="entry name" value="PENICILLIN-BINDING PROTEIN 1C"/>
    <property type="match status" value="1"/>
</dbReference>
<dbReference type="GO" id="GO:0030288">
    <property type="term" value="C:outer membrane-bounded periplasmic space"/>
    <property type="evidence" value="ECO:0007669"/>
    <property type="project" value="TreeGrafter"/>
</dbReference>
<gene>
    <name evidence="15" type="primary">pbpC</name>
    <name evidence="15" type="ORF">ASILVAE211_16790</name>
</gene>
<dbReference type="GO" id="GO:0004180">
    <property type="term" value="F:carboxypeptidase activity"/>
    <property type="evidence" value="ECO:0007669"/>
    <property type="project" value="UniProtKB-KW"/>
</dbReference>
<dbReference type="InterPro" id="IPR001264">
    <property type="entry name" value="Glyco_trans_51"/>
</dbReference>
<comment type="catalytic activity">
    <reaction evidence="11">
        <text>[GlcNAc-(1-&gt;4)-Mur2Ac(oyl-L-Ala-gamma-D-Glu-L-Lys-D-Ala-D-Ala)](n)-di-trans,octa-cis-undecaprenyl diphosphate + beta-D-GlcNAc-(1-&gt;4)-Mur2Ac(oyl-L-Ala-gamma-D-Glu-L-Lys-D-Ala-D-Ala)-di-trans,octa-cis-undecaprenyl diphosphate = [GlcNAc-(1-&gt;4)-Mur2Ac(oyl-L-Ala-gamma-D-Glu-L-Lys-D-Ala-D-Ala)](n+1)-di-trans,octa-cis-undecaprenyl diphosphate + di-trans,octa-cis-undecaprenyl diphosphate + H(+)</text>
        <dbReference type="Rhea" id="RHEA:23708"/>
        <dbReference type="Rhea" id="RHEA-COMP:9602"/>
        <dbReference type="Rhea" id="RHEA-COMP:9603"/>
        <dbReference type="ChEBI" id="CHEBI:15378"/>
        <dbReference type="ChEBI" id="CHEBI:58405"/>
        <dbReference type="ChEBI" id="CHEBI:60033"/>
        <dbReference type="ChEBI" id="CHEBI:78435"/>
        <dbReference type="EC" id="2.4.99.28"/>
    </reaction>
</comment>
<keyword evidence="4" id="KW-0121">Carboxypeptidase</keyword>
<dbReference type="RefSeq" id="WP_227322510.1">
    <property type="nucleotide sequence ID" value="NZ_JAESVB010000008.1"/>
</dbReference>
<dbReference type="Pfam" id="PF00912">
    <property type="entry name" value="Transgly"/>
    <property type="match status" value="1"/>
</dbReference>
<dbReference type="InterPro" id="IPR050396">
    <property type="entry name" value="Glycosyltr_51/Transpeptidase"/>
</dbReference>
<dbReference type="GO" id="GO:0008658">
    <property type="term" value="F:penicillin binding"/>
    <property type="evidence" value="ECO:0007669"/>
    <property type="project" value="InterPro"/>
</dbReference>
<feature type="domain" description="Glycosyl transferase family 51" evidence="13">
    <location>
        <begin position="67"/>
        <end position="227"/>
    </location>
</feature>
<comment type="caution">
    <text evidence="15">The sequence shown here is derived from an EMBL/GenBank/DDBJ whole genome shotgun (WGS) entry which is preliminary data.</text>
</comment>
<dbReference type="GO" id="GO:0009252">
    <property type="term" value="P:peptidoglycan biosynthetic process"/>
    <property type="evidence" value="ECO:0007669"/>
    <property type="project" value="InterPro"/>
</dbReference>
<comment type="similarity">
    <text evidence="3">In the N-terminal section; belongs to the glycosyltransferase 51 family.</text>
</comment>
<evidence type="ECO:0000313" key="16">
    <source>
        <dbReference type="Proteomes" id="UP000708298"/>
    </source>
</evidence>
<name>A0A963YUL8_9PROT</name>
<dbReference type="EMBL" id="JAESVB010000008">
    <property type="protein sequence ID" value="MCB8876852.1"/>
    <property type="molecule type" value="Genomic_DNA"/>
</dbReference>
<reference evidence="15" key="2">
    <citation type="submission" date="2021-01" db="EMBL/GenBank/DDBJ databases">
        <authorList>
            <person name="Mieszkin S."/>
            <person name="Pouder E."/>
            <person name="Alain K."/>
        </authorList>
    </citation>
    <scope>NUCLEOTIDE SEQUENCE</scope>
    <source>
        <strain evidence="15">HW T2.11</strain>
    </source>
</reference>
<keyword evidence="8" id="KW-0378">Hydrolase</keyword>
<evidence type="ECO:0000256" key="10">
    <source>
        <dbReference type="ARBA" id="ARBA00044770"/>
    </source>
</evidence>
<dbReference type="SUPFAM" id="SSF56601">
    <property type="entry name" value="beta-lactamase/transpeptidase-like"/>
    <property type="match status" value="1"/>
</dbReference>
<evidence type="ECO:0000256" key="4">
    <source>
        <dbReference type="ARBA" id="ARBA00022645"/>
    </source>
</evidence>
<dbReference type="Pfam" id="PF06832">
    <property type="entry name" value="BiPBP_C"/>
    <property type="match status" value="1"/>
</dbReference>
<evidence type="ECO:0000256" key="3">
    <source>
        <dbReference type="ARBA" id="ARBA00007739"/>
    </source>
</evidence>
<comment type="similarity">
    <text evidence="2">In the C-terminal section; belongs to the transpeptidase family.</text>
</comment>
<proteinExistence type="inferred from homology"/>
<protein>
    <recommendedName>
        <fullName evidence="10">peptidoglycan glycosyltransferase</fullName>
        <ecNumber evidence="10">2.4.99.28</ecNumber>
    </recommendedName>
</protein>
<dbReference type="InterPro" id="IPR009647">
    <property type="entry name" value="PBP_C"/>
</dbReference>
<evidence type="ECO:0000259" key="14">
    <source>
        <dbReference type="Pfam" id="PF06832"/>
    </source>
</evidence>
<dbReference type="InterPro" id="IPR012338">
    <property type="entry name" value="Beta-lactam/transpept-like"/>
</dbReference>
<dbReference type="InterPro" id="IPR001460">
    <property type="entry name" value="PCN-bd_Tpept"/>
</dbReference>
<evidence type="ECO:0000256" key="5">
    <source>
        <dbReference type="ARBA" id="ARBA00022670"/>
    </source>
</evidence>
<dbReference type="NCBIfam" id="TIGR02073">
    <property type="entry name" value="PBP_1c"/>
    <property type="match status" value="1"/>
</dbReference>
<organism evidence="15 16">
    <name type="scientific">Acidisoma silvae</name>
    <dbReference type="NCBI Taxonomy" id="2802396"/>
    <lineage>
        <taxon>Bacteria</taxon>
        <taxon>Pseudomonadati</taxon>
        <taxon>Pseudomonadota</taxon>
        <taxon>Alphaproteobacteria</taxon>
        <taxon>Acetobacterales</taxon>
        <taxon>Acidocellaceae</taxon>
        <taxon>Acidisoma</taxon>
    </lineage>
</organism>
<dbReference type="InterPro" id="IPR036950">
    <property type="entry name" value="PBP_transglycosylase"/>
</dbReference>
<dbReference type="SUPFAM" id="SSF53955">
    <property type="entry name" value="Lysozyme-like"/>
    <property type="match status" value="1"/>
</dbReference>
<feature type="domain" description="Penicillin-binding C-terminal" evidence="14">
    <location>
        <begin position="575"/>
        <end position="654"/>
    </location>
</feature>
<dbReference type="PANTHER" id="PTHR32282">
    <property type="entry name" value="BINDING PROTEIN TRANSPEPTIDASE, PUTATIVE-RELATED"/>
    <property type="match status" value="1"/>
</dbReference>
<dbReference type="Pfam" id="PF00905">
    <property type="entry name" value="Transpeptidase"/>
    <property type="match status" value="1"/>
</dbReference>
<evidence type="ECO:0000259" key="12">
    <source>
        <dbReference type="Pfam" id="PF00905"/>
    </source>
</evidence>
<dbReference type="Gene3D" id="1.10.3810.10">
    <property type="entry name" value="Biosynthetic peptidoglycan transglycosylase-like"/>
    <property type="match status" value="1"/>
</dbReference>
<reference evidence="15" key="1">
    <citation type="journal article" date="2021" name="Microorganisms">
        <title>Acidisoma silvae sp. nov. and Acidisomacellulosilytica sp. nov., Two Acidophilic Bacteria Isolated from Decaying Wood, Hydrolyzing Cellulose and Producing Poly-3-hydroxybutyrate.</title>
        <authorList>
            <person name="Mieszkin S."/>
            <person name="Pouder E."/>
            <person name="Uroz S."/>
            <person name="Simon-Colin C."/>
            <person name="Alain K."/>
        </authorList>
    </citation>
    <scope>NUCLEOTIDE SEQUENCE</scope>
    <source>
        <strain evidence="15">HW T2.11</strain>
    </source>
</reference>
<accession>A0A963YUL8</accession>
<keyword evidence="6" id="KW-0328">Glycosyltransferase</keyword>
<evidence type="ECO:0000313" key="15">
    <source>
        <dbReference type="EMBL" id="MCB8876852.1"/>
    </source>
</evidence>
<keyword evidence="7" id="KW-0808">Transferase</keyword>
<keyword evidence="16" id="KW-1185">Reference proteome</keyword>